<sequence length="68" mass="7821">MSLVLRCSFPRGRSAPSSLIAADVDGAWAPCCDLFVVYVRDLQGRTVLLRWRVREMHKEEVRSRRKCA</sequence>
<organism evidence="1 2">
    <name type="scientific">Chara braunii</name>
    <name type="common">Braun's stonewort</name>
    <dbReference type="NCBI Taxonomy" id="69332"/>
    <lineage>
        <taxon>Eukaryota</taxon>
        <taxon>Viridiplantae</taxon>
        <taxon>Streptophyta</taxon>
        <taxon>Charophyceae</taxon>
        <taxon>Charales</taxon>
        <taxon>Characeae</taxon>
        <taxon>Chara</taxon>
    </lineage>
</organism>
<keyword evidence="2" id="KW-1185">Reference proteome</keyword>
<comment type="caution">
    <text evidence="1">The sequence shown here is derived from an EMBL/GenBank/DDBJ whole genome shotgun (WGS) entry which is preliminary data.</text>
</comment>
<evidence type="ECO:0000313" key="1">
    <source>
        <dbReference type="EMBL" id="GBG65847.1"/>
    </source>
</evidence>
<name>A0A388K737_CHABU</name>
<gene>
    <name evidence="1" type="ORF">CBR_g53819</name>
</gene>
<dbReference type="Proteomes" id="UP000265515">
    <property type="component" value="Unassembled WGS sequence"/>
</dbReference>
<dbReference type="AlphaFoldDB" id="A0A388K737"/>
<evidence type="ECO:0000313" key="2">
    <source>
        <dbReference type="Proteomes" id="UP000265515"/>
    </source>
</evidence>
<proteinExistence type="predicted"/>
<reference evidence="1 2" key="1">
    <citation type="journal article" date="2018" name="Cell">
        <title>The Chara Genome: Secondary Complexity and Implications for Plant Terrestrialization.</title>
        <authorList>
            <person name="Nishiyama T."/>
            <person name="Sakayama H."/>
            <person name="Vries J.D."/>
            <person name="Buschmann H."/>
            <person name="Saint-Marcoux D."/>
            <person name="Ullrich K.K."/>
            <person name="Haas F.B."/>
            <person name="Vanderstraeten L."/>
            <person name="Becker D."/>
            <person name="Lang D."/>
            <person name="Vosolsobe S."/>
            <person name="Rombauts S."/>
            <person name="Wilhelmsson P.K.I."/>
            <person name="Janitza P."/>
            <person name="Kern R."/>
            <person name="Heyl A."/>
            <person name="Rumpler F."/>
            <person name="Villalobos L.I.A.C."/>
            <person name="Clay J.M."/>
            <person name="Skokan R."/>
            <person name="Toyoda A."/>
            <person name="Suzuki Y."/>
            <person name="Kagoshima H."/>
            <person name="Schijlen E."/>
            <person name="Tajeshwar N."/>
            <person name="Catarino B."/>
            <person name="Hetherington A.J."/>
            <person name="Saltykova A."/>
            <person name="Bonnot C."/>
            <person name="Breuninger H."/>
            <person name="Symeonidi A."/>
            <person name="Radhakrishnan G.V."/>
            <person name="Van Nieuwerburgh F."/>
            <person name="Deforce D."/>
            <person name="Chang C."/>
            <person name="Karol K.G."/>
            <person name="Hedrich R."/>
            <person name="Ulvskov P."/>
            <person name="Glockner G."/>
            <person name="Delwiche C.F."/>
            <person name="Petrasek J."/>
            <person name="Van de Peer Y."/>
            <person name="Friml J."/>
            <person name="Beilby M."/>
            <person name="Dolan L."/>
            <person name="Kohara Y."/>
            <person name="Sugano S."/>
            <person name="Fujiyama A."/>
            <person name="Delaux P.-M."/>
            <person name="Quint M."/>
            <person name="TheiBen G."/>
            <person name="Hagemann M."/>
            <person name="Harholt J."/>
            <person name="Dunand C."/>
            <person name="Zachgo S."/>
            <person name="Langdale J."/>
            <person name="Maumus F."/>
            <person name="Straeten D.V.D."/>
            <person name="Gould S.B."/>
            <person name="Rensing S.A."/>
        </authorList>
    </citation>
    <scope>NUCLEOTIDE SEQUENCE [LARGE SCALE GENOMIC DNA]</scope>
    <source>
        <strain evidence="1 2">S276</strain>
    </source>
</reference>
<dbReference type="Gramene" id="GBG65847">
    <property type="protein sequence ID" value="GBG65847"/>
    <property type="gene ID" value="CBR_g53819"/>
</dbReference>
<accession>A0A388K737</accession>
<protein>
    <submittedName>
        <fullName evidence="1">Uncharacterized protein</fullName>
    </submittedName>
</protein>
<dbReference type="EMBL" id="BFEA01000066">
    <property type="protein sequence ID" value="GBG65847.1"/>
    <property type="molecule type" value="Genomic_DNA"/>
</dbReference>